<dbReference type="KEGG" id="paqt:E8L99_07520"/>
<dbReference type="AlphaFoldDB" id="A0A4D7QK61"/>
<dbReference type="Pfam" id="PF14340">
    <property type="entry name" value="DUF4395"/>
    <property type="match status" value="1"/>
</dbReference>
<feature type="transmembrane region" description="Helical" evidence="1">
    <location>
        <begin position="98"/>
        <end position="116"/>
    </location>
</feature>
<dbReference type="RefSeq" id="WP_137098961.1">
    <property type="nucleotide sequence ID" value="NZ_CP039865.1"/>
</dbReference>
<proteinExistence type="predicted"/>
<dbReference type="OrthoDB" id="9783675at2"/>
<keyword evidence="4" id="KW-1185">Reference proteome</keyword>
<feature type="transmembrane region" description="Helical" evidence="1">
    <location>
        <begin position="26"/>
        <end position="46"/>
    </location>
</feature>
<feature type="transmembrane region" description="Helical" evidence="1">
    <location>
        <begin position="180"/>
        <end position="199"/>
    </location>
</feature>
<feature type="domain" description="DUF4395" evidence="2">
    <location>
        <begin position="20"/>
        <end position="155"/>
    </location>
</feature>
<keyword evidence="1" id="KW-0472">Membrane</keyword>
<dbReference type="Proteomes" id="UP000298588">
    <property type="component" value="Chromosome"/>
</dbReference>
<gene>
    <name evidence="3" type="ORF">E8L99_07520</name>
</gene>
<reference evidence="3 4" key="1">
    <citation type="submission" date="2019-04" db="EMBL/GenBank/DDBJ databases">
        <title>Phreatobacter aquaticus sp. nov.</title>
        <authorList>
            <person name="Choi A."/>
            <person name="Baek K."/>
        </authorList>
    </citation>
    <scope>NUCLEOTIDE SEQUENCE [LARGE SCALE GENOMIC DNA]</scope>
    <source>
        <strain evidence="3 4">NMCR1094</strain>
    </source>
</reference>
<name>A0A4D7QK61_9HYPH</name>
<sequence>MTSIFQFGERRPEYEVPVLNEREVRAGAGILLLVAGTAFLKAWYLGDFGLTRIVVVAFFVEFALRVLVNPAFAPSLIIGRFFVRNQKPDFVGAPQKQFAWAIGLLMATLMIYLVVLNDVRGPINLLICLACIGFLFFETAFGICIGCSVYNLFNREKAQLCPGGACEIHQRQDIQRVSPAQLAALTMFIALLGGIVLAMPGSAARSISTPGLDSVAEAERCRVPAFAIAIGHAEKWKLHNNCR</sequence>
<evidence type="ECO:0000256" key="1">
    <source>
        <dbReference type="SAM" id="Phobius"/>
    </source>
</evidence>
<evidence type="ECO:0000313" key="3">
    <source>
        <dbReference type="EMBL" id="QCK85627.1"/>
    </source>
</evidence>
<feature type="transmembrane region" description="Helical" evidence="1">
    <location>
        <begin position="123"/>
        <end position="153"/>
    </location>
</feature>
<keyword evidence="1" id="KW-1133">Transmembrane helix</keyword>
<dbReference type="EMBL" id="CP039865">
    <property type="protein sequence ID" value="QCK85627.1"/>
    <property type="molecule type" value="Genomic_DNA"/>
</dbReference>
<evidence type="ECO:0000259" key="2">
    <source>
        <dbReference type="Pfam" id="PF14340"/>
    </source>
</evidence>
<protein>
    <submittedName>
        <fullName evidence="3">DUF4395 domain-containing protein</fullName>
    </submittedName>
</protein>
<dbReference type="InterPro" id="IPR025508">
    <property type="entry name" value="DUF4395"/>
</dbReference>
<organism evidence="3 4">
    <name type="scientific">Phreatobacter aquaticus</name>
    <dbReference type="NCBI Taxonomy" id="2570229"/>
    <lineage>
        <taxon>Bacteria</taxon>
        <taxon>Pseudomonadati</taxon>
        <taxon>Pseudomonadota</taxon>
        <taxon>Alphaproteobacteria</taxon>
        <taxon>Hyphomicrobiales</taxon>
        <taxon>Phreatobacteraceae</taxon>
        <taxon>Phreatobacter</taxon>
    </lineage>
</organism>
<keyword evidence="1" id="KW-0812">Transmembrane</keyword>
<accession>A0A4D7QK61</accession>
<feature type="transmembrane region" description="Helical" evidence="1">
    <location>
        <begin position="53"/>
        <end position="78"/>
    </location>
</feature>
<evidence type="ECO:0000313" key="4">
    <source>
        <dbReference type="Proteomes" id="UP000298588"/>
    </source>
</evidence>